<dbReference type="Proteomes" id="UP001497623">
    <property type="component" value="Unassembled WGS sequence"/>
</dbReference>
<name>A0AAV2Q1P2_MEGNR</name>
<organism evidence="2 3">
    <name type="scientific">Meganyctiphanes norvegica</name>
    <name type="common">Northern krill</name>
    <name type="synonym">Thysanopoda norvegica</name>
    <dbReference type="NCBI Taxonomy" id="48144"/>
    <lineage>
        <taxon>Eukaryota</taxon>
        <taxon>Metazoa</taxon>
        <taxon>Ecdysozoa</taxon>
        <taxon>Arthropoda</taxon>
        <taxon>Crustacea</taxon>
        <taxon>Multicrustacea</taxon>
        <taxon>Malacostraca</taxon>
        <taxon>Eumalacostraca</taxon>
        <taxon>Eucarida</taxon>
        <taxon>Euphausiacea</taxon>
        <taxon>Euphausiidae</taxon>
        <taxon>Meganyctiphanes</taxon>
    </lineage>
</organism>
<accession>A0AAV2Q1P2</accession>
<evidence type="ECO:0000313" key="3">
    <source>
        <dbReference type="Proteomes" id="UP001497623"/>
    </source>
</evidence>
<feature type="transmembrane region" description="Helical" evidence="1">
    <location>
        <begin position="63"/>
        <end position="82"/>
    </location>
</feature>
<reference evidence="2 3" key="1">
    <citation type="submission" date="2024-05" db="EMBL/GenBank/DDBJ databases">
        <authorList>
            <person name="Wallberg A."/>
        </authorList>
    </citation>
    <scope>NUCLEOTIDE SEQUENCE [LARGE SCALE GENOMIC DNA]</scope>
</reference>
<keyword evidence="1" id="KW-0812">Transmembrane</keyword>
<sequence length="101" mass="10879">GNSYSPFLNIGVMLAFLQSSGVSPALNDSLNVMFKDEHTDEAVSLSTCGCILSRPLPLNLFNFSSLFFTISGVISMTPMFSLQRFSISGNSSFSVGRLNTV</sequence>
<keyword evidence="1" id="KW-1133">Transmembrane helix</keyword>
<gene>
    <name evidence="2" type="ORF">MNOR_LOCUS6296</name>
</gene>
<dbReference type="EMBL" id="CAXKWB010002576">
    <property type="protein sequence ID" value="CAL4067210.1"/>
    <property type="molecule type" value="Genomic_DNA"/>
</dbReference>
<feature type="transmembrane region" description="Helical" evidence="1">
    <location>
        <begin position="7"/>
        <end position="26"/>
    </location>
</feature>
<protein>
    <submittedName>
        <fullName evidence="2">Uncharacterized protein</fullName>
    </submittedName>
</protein>
<keyword evidence="3" id="KW-1185">Reference proteome</keyword>
<proteinExistence type="predicted"/>
<comment type="caution">
    <text evidence="2">The sequence shown here is derived from an EMBL/GenBank/DDBJ whole genome shotgun (WGS) entry which is preliminary data.</text>
</comment>
<keyword evidence="1" id="KW-0472">Membrane</keyword>
<dbReference type="AlphaFoldDB" id="A0AAV2Q1P2"/>
<evidence type="ECO:0000256" key="1">
    <source>
        <dbReference type="SAM" id="Phobius"/>
    </source>
</evidence>
<evidence type="ECO:0000313" key="2">
    <source>
        <dbReference type="EMBL" id="CAL4067210.1"/>
    </source>
</evidence>
<feature type="non-terminal residue" evidence="2">
    <location>
        <position position="1"/>
    </location>
</feature>